<evidence type="ECO:0000259" key="4">
    <source>
        <dbReference type="Pfam" id="PF03061"/>
    </source>
</evidence>
<organism evidence="5 6">
    <name type="scientific">Pararobbsia alpina</name>
    <dbReference type="NCBI Taxonomy" id="621374"/>
    <lineage>
        <taxon>Bacteria</taxon>
        <taxon>Pseudomonadati</taxon>
        <taxon>Pseudomonadota</taxon>
        <taxon>Betaproteobacteria</taxon>
        <taxon>Burkholderiales</taxon>
        <taxon>Burkholderiaceae</taxon>
        <taxon>Pararobbsia</taxon>
    </lineage>
</organism>
<evidence type="ECO:0000313" key="6">
    <source>
        <dbReference type="Proteomes" id="UP000494115"/>
    </source>
</evidence>
<feature type="region of interest" description="Disordered" evidence="3">
    <location>
        <begin position="138"/>
        <end position="169"/>
    </location>
</feature>
<dbReference type="InterPro" id="IPR006683">
    <property type="entry name" value="Thioestr_dom"/>
</dbReference>
<dbReference type="FunFam" id="3.10.129.10:FF:000004">
    <property type="entry name" value="Tol-pal system-associated acyl-CoA thioesterase"/>
    <property type="match status" value="1"/>
</dbReference>
<comment type="similarity">
    <text evidence="1">Belongs to the 4-hydroxybenzoyl-CoA thioesterase family.</text>
</comment>
<feature type="domain" description="Thioesterase" evidence="4">
    <location>
        <begin position="28"/>
        <end position="110"/>
    </location>
</feature>
<dbReference type="InterPro" id="IPR050563">
    <property type="entry name" value="4-hydroxybenzoyl-CoA_TE"/>
</dbReference>
<dbReference type="RefSeq" id="WP_175104823.1">
    <property type="nucleotide sequence ID" value="NZ_CADIKM010000008.1"/>
</dbReference>
<keyword evidence="6" id="KW-1185">Reference proteome</keyword>
<proteinExistence type="inferred from homology"/>
<dbReference type="InterPro" id="IPR029069">
    <property type="entry name" value="HotDog_dom_sf"/>
</dbReference>
<dbReference type="Pfam" id="PF03061">
    <property type="entry name" value="4HBT"/>
    <property type="match status" value="1"/>
</dbReference>
<dbReference type="Proteomes" id="UP000494115">
    <property type="component" value="Unassembled WGS sequence"/>
</dbReference>
<name>A0A6S7CCS2_9BURK</name>
<sequence length="169" mass="18561">MNSIAQSAARPDAFVWRIRVYFEDTDMGGIVFYANYLKYFERARTEWLRACGVSQRALTEASGTMFVVRGTALDYHAPARLDDWLEITTRVGRIGRASVDFEQQAWCEGKLLAGGTIRVGCVDRTTMKPAAIPSDTFAALNVGPSMGPPDDDPPDGEPSRGPLVAARQD</sequence>
<keyword evidence="2 5" id="KW-0378">Hydrolase</keyword>
<dbReference type="CDD" id="cd00586">
    <property type="entry name" value="4HBT"/>
    <property type="match status" value="1"/>
</dbReference>
<dbReference type="PANTHER" id="PTHR31793:SF37">
    <property type="entry name" value="ACYL-COA THIOESTER HYDROLASE YBGC"/>
    <property type="match status" value="1"/>
</dbReference>
<evidence type="ECO:0000256" key="1">
    <source>
        <dbReference type="ARBA" id="ARBA00005953"/>
    </source>
</evidence>
<dbReference type="GO" id="GO:0047617">
    <property type="term" value="F:fatty acyl-CoA hydrolase activity"/>
    <property type="evidence" value="ECO:0007669"/>
    <property type="project" value="TreeGrafter"/>
</dbReference>
<dbReference type="InterPro" id="IPR006684">
    <property type="entry name" value="YbgC/YbaW"/>
</dbReference>
<dbReference type="NCBIfam" id="TIGR02799">
    <property type="entry name" value="thio_ybgC"/>
    <property type="match status" value="1"/>
</dbReference>
<reference evidence="5 6" key="1">
    <citation type="submission" date="2020-04" db="EMBL/GenBank/DDBJ databases">
        <authorList>
            <person name="De Canck E."/>
        </authorList>
    </citation>
    <scope>NUCLEOTIDE SEQUENCE [LARGE SCALE GENOMIC DNA]</scope>
    <source>
        <strain evidence="5 6">LMG 28138</strain>
    </source>
</reference>
<dbReference type="EMBL" id="CADIKM010000008">
    <property type="protein sequence ID" value="CAB3786473.1"/>
    <property type="molecule type" value="Genomic_DNA"/>
</dbReference>
<protein>
    <submittedName>
        <fullName evidence="5">1,4-dihydroxy-2-naphthoyl-CoA hydrolase</fullName>
        <ecNumber evidence="5">3.1.2.28</ecNumber>
    </submittedName>
</protein>
<dbReference type="PANTHER" id="PTHR31793">
    <property type="entry name" value="4-HYDROXYBENZOYL-COA THIOESTERASE FAMILY MEMBER"/>
    <property type="match status" value="1"/>
</dbReference>
<evidence type="ECO:0000313" key="5">
    <source>
        <dbReference type="EMBL" id="CAB3786473.1"/>
    </source>
</evidence>
<evidence type="ECO:0000256" key="2">
    <source>
        <dbReference type="ARBA" id="ARBA00022801"/>
    </source>
</evidence>
<dbReference type="InterPro" id="IPR014166">
    <property type="entry name" value="Tol-Pal_acyl-CoA_thioesterase"/>
</dbReference>
<accession>A0A6S7CCS2</accession>
<dbReference type="GO" id="GO:0061522">
    <property type="term" value="F:1,4-dihydroxy-2-naphthoyl-CoA thioesterase activity"/>
    <property type="evidence" value="ECO:0007669"/>
    <property type="project" value="UniProtKB-EC"/>
</dbReference>
<dbReference type="EC" id="3.1.2.28" evidence="5"/>
<dbReference type="Gene3D" id="3.10.129.10">
    <property type="entry name" value="Hotdog Thioesterase"/>
    <property type="match status" value="1"/>
</dbReference>
<gene>
    <name evidence="5" type="ORF">LMG28138_02231</name>
</gene>
<dbReference type="NCBIfam" id="TIGR00051">
    <property type="entry name" value="YbgC/FadM family acyl-CoA thioesterase"/>
    <property type="match status" value="1"/>
</dbReference>
<evidence type="ECO:0000256" key="3">
    <source>
        <dbReference type="SAM" id="MobiDB-lite"/>
    </source>
</evidence>
<dbReference type="SUPFAM" id="SSF54637">
    <property type="entry name" value="Thioesterase/thiol ester dehydrase-isomerase"/>
    <property type="match status" value="1"/>
</dbReference>
<dbReference type="AlphaFoldDB" id="A0A6S7CCS2"/>